<name>A0A9P8I7W2_9PEZI</name>
<sequence length="727" mass="77559">MGLISAATRSPRVASLEATKQIQKDAVKRHRGPRVRNANDEIGDTIIVAAPNLRAIQRKKLEGRESRLLITSIRVPPSPTPSSSPSPKKRKASALEGEILSAGTGQLIKRSNSMSRSPDPDSAENLTPPVTPQVASNDMDLDEELQHHQRPQNMNASTEWPKASLVWVDLVGEDACVDSLKATAAAEPPKSVSSTGARASRLVCLYLGRHGQELRKYSSLSAKGFGASGETREIVDAAKSLDGQKQQGGRDCEDNEDCNALMEAAPLLCDNGGSAYGLQHSNSEASAEVSLASLPRLTINTSASIVPAPPQRIIASPENDFKISSLSLQSPGMALAPPVEATIVENDEPHKEECDQDRDLELQHDDFLPPKEGVDLDTTLLGVHDIEVGGDGPSGEPGDDGGGDAMEGVVLDYTVTSPTILESGERSNPKEDVEGPSNNDKMEETRTDAVPSPVNPDDIASPVLGVKEDGDVMEATTSLKRSPTPLIEDSTFLVTAFGGQDTLLPESLSPNNYLPRVTSPILGIEDIHPEVDNLPSEPPTTTPEEQQQQQPFIPSTPSSASEHTPEPNDDDDSDDSDAHPPPTPPSREESVTLTPQPYSSTGSPDPEESRVIINVDSNETEERAPPPPPQRASPPTLPTHTPASASPSTSMPPPPPPRIISPMPPPPTPTMPRAYRAIQPRPMHSASSPVGQRGGYGYAHWRQNGGMKGAGAGRRERISIEELLNGW</sequence>
<feature type="compositionally biased region" description="Pro residues" evidence="1">
    <location>
        <begin position="650"/>
        <end position="670"/>
    </location>
</feature>
<feature type="compositionally biased region" description="Pro residues" evidence="1">
    <location>
        <begin position="625"/>
        <end position="637"/>
    </location>
</feature>
<dbReference type="Proteomes" id="UP000698800">
    <property type="component" value="Unassembled WGS sequence"/>
</dbReference>
<evidence type="ECO:0000313" key="3">
    <source>
        <dbReference type="Proteomes" id="UP000698800"/>
    </source>
</evidence>
<feature type="region of interest" description="Disordered" evidence="1">
    <location>
        <begin position="524"/>
        <end position="715"/>
    </location>
</feature>
<comment type="caution">
    <text evidence="2">The sequence shown here is derived from an EMBL/GenBank/DDBJ whole genome shotgun (WGS) entry which is preliminary data.</text>
</comment>
<dbReference type="EMBL" id="JAGHQL010000084">
    <property type="protein sequence ID" value="KAH0541230.1"/>
    <property type="molecule type" value="Genomic_DNA"/>
</dbReference>
<dbReference type="OrthoDB" id="5430230at2759"/>
<organism evidence="2 3">
    <name type="scientific">Glutinoglossum americanum</name>
    <dbReference type="NCBI Taxonomy" id="1670608"/>
    <lineage>
        <taxon>Eukaryota</taxon>
        <taxon>Fungi</taxon>
        <taxon>Dikarya</taxon>
        <taxon>Ascomycota</taxon>
        <taxon>Pezizomycotina</taxon>
        <taxon>Geoglossomycetes</taxon>
        <taxon>Geoglossales</taxon>
        <taxon>Geoglossaceae</taxon>
        <taxon>Glutinoglossum</taxon>
    </lineage>
</organism>
<dbReference type="AlphaFoldDB" id="A0A9P8I7W2"/>
<reference evidence="2" key="1">
    <citation type="submission" date="2021-03" db="EMBL/GenBank/DDBJ databases">
        <title>Comparative genomics and phylogenomic investigation of the class Geoglossomycetes provide insights into ecological specialization and systematics.</title>
        <authorList>
            <person name="Melie T."/>
            <person name="Pirro S."/>
            <person name="Miller A.N."/>
            <person name="Quandt A."/>
        </authorList>
    </citation>
    <scope>NUCLEOTIDE SEQUENCE</scope>
    <source>
        <strain evidence="2">GBOQ0MN5Z8</strain>
    </source>
</reference>
<feature type="compositionally biased region" description="Polar residues" evidence="1">
    <location>
        <begin position="591"/>
        <end position="603"/>
    </location>
</feature>
<keyword evidence="3" id="KW-1185">Reference proteome</keyword>
<feature type="compositionally biased region" description="Low complexity" evidence="1">
    <location>
        <begin position="542"/>
        <end position="559"/>
    </location>
</feature>
<feature type="compositionally biased region" description="Basic and acidic residues" evidence="1">
    <location>
        <begin position="423"/>
        <end position="433"/>
    </location>
</feature>
<evidence type="ECO:0000313" key="2">
    <source>
        <dbReference type="EMBL" id="KAH0541230.1"/>
    </source>
</evidence>
<feature type="region of interest" description="Disordered" evidence="1">
    <location>
        <begin position="1"/>
        <end position="40"/>
    </location>
</feature>
<feature type="compositionally biased region" description="Low complexity" evidence="1">
    <location>
        <begin position="638"/>
        <end position="649"/>
    </location>
</feature>
<feature type="region of interest" description="Disordered" evidence="1">
    <location>
        <begin position="72"/>
        <end position="135"/>
    </location>
</feature>
<evidence type="ECO:0000256" key="1">
    <source>
        <dbReference type="SAM" id="MobiDB-lite"/>
    </source>
</evidence>
<feature type="region of interest" description="Disordered" evidence="1">
    <location>
        <begin position="387"/>
        <end position="466"/>
    </location>
</feature>
<protein>
    <submittedName>
        <fullName evidence="2">Uncharacterized protein</fullName>
    </submittedName>
</protein>
<proteinExistence type="predicted"/>
<accession>A0A9P8I7W2</accession>
<gene>
    <name evidence="2" type="ORF">FGG08_004286</name>
</gene>